<evidence type="ECO:0000256" key="1">
    <source>
        <dbReference type="SAM" id="Phobius"/>
    </source>
</evidence>
<feature type="transmembrane region" description="Helical" evidence="1">
    <location>
        <begin position="266"/>
        <end position="293"/>
    </location>
</feature>
<organism evidence="2 3">
    <name type="scientific">Runella aurantiaca</name>
    <dbReference type="NCBI Taxonomy" id="2282308"/>
    <lineage>
        <taxon>Bacteria</taxon>
        <taxon>Pseudomonadati</taxon>
        <taxon>Bacteroidota</taxon>
        <taxon>Cytophagia</taxon>
        <taxon>Cytophagales</taxon>
        <taxon>Spirosomataceae</taxon>
        <taxon>Runella</taxon>
    </lineage>
</organism>
<dbReference type="Pfam" id="PF12412">
    <property type="entry name" value="DUF3667"/>
    <property type="match status" value="1"/>
</dbReference>
<feature type="transmembrane region" description="Helical" evidence="1">
    <location>
        <begin position="235"/>
        <end position="254"/>
    </location>
</feature>
<feature type="transmembrane region" description="Helical" evidence="1">
    <location>
        <begin position="208"/>
        <end position="229"/>
    </location>
</feature>
<accession>A0A369IB22</accession>
<comment type="caution">
    <text evidence="2">The sequence shown here is derived from an EMBL/GenBank/DDBJ whole genome shotgun (WGS) entry which is preliminary data.</text>
</comment>
<dbReference type="Proteomes" id="UP000253141">
    <property type="component" value="Unassembled WGS sequence"/>
</dbReference>
<sequence>MQVAQIFIFKWRWVLNSYCFFIRKKCFKVVSKTILPFSKNTIRPNLYLALPFLYKPFMNSAICKNCQNSLGTKDDFCAKCGQSAHIHRIDMHHIWHDVVHAFVHADKGVIYLTKELALKPGIVVKEYVAGKRKKYYNPFSYLVLTVAISAFLTHYFHLMENNSQKVNPVTELSSKYFNLILFIAVPISSFYSWLVFRQKGYNYAENLTFQAFLGGFRVVFFILIFTPLVLLFRSYYFYMLSIYMIAWFIFSAWAKVQFFGGPKWLTILKAFLVILFTQMTITLILSIVAYFGIWRQH</sequence>
<dbReference type="InterPro" id="IPR022134">
    <property type="entry name" value="DUF3667"/>
</dbReference>
<feature type="transmembrane region" description="Helical" evidence="1">
    <location>
        <begin position="176"/>
        <end position="196"/>
    </location>
</feature>
<gene>
    <name evidence="2" type="ORF">DVG78_12940</name>
</gene>
<feature type="transmembrane region" description="Helical" evidence="1">
    <location>
        <begin position="139"/>
        <end position="156"/>
    </location>
</feature>
<name>A0A369IB22_9BACT</name>
<keyword evidence="1" id="KW-0812">Transmembrane</keyword>
<keyword evidence="3" id="KW-1185">Reference proteome</keyword>
<reference evidence="2 3" key="1">
    <citation type="submission" date="2018-07" db="EMBL/GenBank/DDBJ databases">
        <title>Genome analysis of Runella aurantiaca.</title>
        <authorList>
            <person name="Yang X."/>
        </authorList>
    </citation>
    <scope>NUCLEOTIDE SEQUENCE [LARGE SCALE GENOMIC DNA]</scope>
    <source>
        <strain evidence="2 3">YX9</strain>
    </source>
</reference>
<dbReference type="EMBL" id="QPIW01000009">
    <property type="protein sequence ID" value="RDB05485.1"/>
    <property type="molecule type" value="Genomic_DNA"/>
</dbReference>
<proteinExistence type="predicted"/>
<evidence type="ECO:0000313" key="3">
    <source>
        <dbReference type="Proteomes" id="UP000253141"/>
    </source>
</evidence>
<dbReference type="AlphaFoldDB" id="A0A369IB22"/>
<keyword evidence="1" id="KW-0472">Membrane</keyword>
<protein>
    <submittedName>
        <fullName evidence="2">DUF3667 domain-containing protein</fullName>
    </submittedName>
</protein>
<evidence type="ECO:0000313" key="2">
    <source>
        <dbReference type="EMBL" id="RDB05485.1"/>
    </source>
</evidence>
<keyword evidence="1" id="KW-1133">Transmembrane helix</keyword>